<feature type="region of interest" description="Disordered" evidence="2">
    <location>
        <begin position="395"/>
        <end position="420"/>
    </location>
</feature>
<evidence type="ECO:0000256" key="2">
    <source>
        <dbReference type="SAM" id="MobiDB-lite"/>
    </source>
</evidence>
<feature type="chain" id="PRO_5040216098" evidence="3">
    <location>
        <begin position="24"/>
        <end position="443"/>
    </location>
</feature>
<protein>
    <submittedName>
        <fullName evidence="5">Caspase domain-containing protein</fullName>
    </submittedName>
</protein>
<dbReference type="AlphaFoldDB" id="A0A9P5Y2M0"/>
<accession>A0A9P5Y2M0</accession>
<sequence length="443" mass="50301">MGWNWKRSVARTHHVFSLGFLGAASWTPWKKTTSQGCKKALLIGINYGKDLTGPQKDVGRMKRILIEKYGYKERDIVVLTDRADVCEKLQPTQENIMRELTAFLTGQQPGDRFFFMFAGHADQKKAEDINSDEEDGMDERIVPSDALADDGTVIDDKVIKDDVLKDYLVNRLHPNNRLIAIFDSCHSGTLLDLPHHRCNRVTSSLSRVRRTIRRGREIFTFPAVTRTSHKRSRSDDTLQGVPSLSKYGPSQSGSIIDSRSLLGSVRRTIRRGRTIITIRSVKASRLPSHTRGYSDETLKEAPPRPKPKRTCSGYCPRIEKSNQYVLCISACKDDQTMYENNTGTSLCMIITELLENDPCPTLKAFMRKTGEALESHGKQLEEQWVEYEKKQTQWKRTTGLAPNPAPSPSPSPASSRIFRKSEYIAKPQISSRYPLRMRDVLRP</sequence>
<feature type="compositionally biased region" description="Basic and acidic residues" evidence="2">
    <location>
        <begin position="292"/>
        <end position="303"/>
    </location>
</feature>
<dbReference type="GO" id="GO:0006508">
    <property type="term" value="P:proteolysis"/>
    <property type="evidence" value="ECO:0007669"/>
    <property type="project" value="InterPro"/>
</dbReference>
<dbReference type="PANTHER" id="PTHR48104">
    <property type="entry name" value="METACASPASE-4"/>
    <property type="match status" value="1"/>
</dbReference>
<dbReference type="GO" id="GO:0005737">
    <property type="term" value="C:cytoplasm"/>
    <property type="evidence" value="ECO:0007669"/>
    <property type="project" value="TreeGrafter"/>
</dbReference>
<keyword evidence="3" id="KW-0732">Signal</keyword>
<dbReference type="InterPro" id="IPR050452">
    <property type="entry name" value="Metacaspase"/>
</dbReference>
<name>A0A9P5Y2M0_9AGAR</name>
<dbReference type="Gene3D" id="3.40.50.12660">
    <property type="match status" value="1"/>
</dbReference>
<feature type="signal peptide" evidence="3">
    <location>
        <begin position="1"/>
        <end position="23"/>
    </location>
</feature>
<keyword evidence="6" id="KW-1185">Reference proteome</keyword>
<evidence type="ECO:0000313" key="6">
    <source>
        <dbReference type="Proteomes" id="UP000807353"/>
    </source>
</evidence>
<feature type="domain" description="Peptidase C14 caspase" evidence="4">
    <location>
        <begin position="38"/>
        <end position="390"/>
    </location>
</feature>
<dbReference type="InterPro" id="IPR011600">
    <property type="entry name" value="Pept_C14_caspase"/>
</dbReference>
<feature type="region of interest" description="Disordered" evidence="2">
    <location>
        <begin position="229"/>
        <end position="252"/>
    </location>
</feature>
<dbReference type="Proteomes" id="UP000807353">
    <property type="component" value="Unassembled WGS sequence"/>
</dbReference>
<reference evidence="5" key="1">
    <citation type="submission" date="2020-11" db="EMBL/GenBank/DDBJ databases">
        <authorList>
            <consortium name="DOE Joint Genome Institute"/>
            <person name="Ahrendt S."/>
            <person name="Riley R."/>
            <person name="Andreopoulos W."/>
            <person name="Labutti K."/>
            <person name="Pangilinan J."/>
            <person name="Ruiz-Duenas F.J."/>
            <person name="Barrasa J.M."/>
            <person name="Sanchez-Garcia M."/>
            <person name="Camarero S."/>
            <person name="Miyauchi S."/>
            <person name="Serrano A."/>
            <person name="Linde D."/>
            <person name="Babiker R."/>
            <person name="Drula E."/>
            <person name="Ayuso-Fernandez I."/>
            <person name="Pacheco R."/>
            <person name="Padilla G."/>
            <person name="Ferreira P."/>
            <person name="Barriuso J."/>
            <person name="Kellner H."/>
            <person name="Castanera R."/>
            <person name="Alfaro M."/>
            <person name="Ramirez L."/>
            <person name="Pisabarro A.G."/>
            <person name="Kuo A."/>
            <person name="Tritt A."/>
            <person name="Lipzen A."/>
            <person name="He G."/>
            <person name="Yan M."/>
            <person name="Ng V."/>
            <person name="Cullen D."/>
            <person name="Martin F."/>
            <person name="Rosso M.-N."/>
            <person name="Henrissat B."/>
            <person name="Hibbett D."/>
            <person name="Martinez A.T."/>
            <person name="Grigoriev I.V."/>
        </authorList>
    </citation>
    <scope>NUCLEOTIDE SEQUENCE</scope>
    <source>
        <strain evidence="5">CBS 247.69</strain>
    </source>
</reference>
<dbReference type="PANTHER" id="PTHR48104:SF30">
    <property type="entry name" value="METACASPASE-1"/>
    <property type="match status" value="1"/>
</dbReference>
<organism evidence="5 6">
    <name type="scientific">Collybia nuda</name>
    <dbReference type="NCBI Taxonomy" id="64659"/>
    <lineage>
        <taxon>Eukaryota</taxon>
        <taxon>Fungi</taxon>
        <taxon>Dikarya</taxon>
        <taxon>Basidiomycota</taxon>
        <taxon>Agaricomycotina</taxon>
        <taxon>Agaricomycetes</taxon>
        <taxon>Agaricomycetidae</taxon>
        <taxon>Agaricales</taxon>
        <taxon>Tricholomatineae</taxon>
        <taxon>Clitocybaceae</taxon>
        <taxon>Collybia</taxon>
    </lineage>
</organism>
<comment type="similarity">
    <text evidence="1">Belongs to the peptidase C14B family.</text>
</comment>
<comment type="caution">
    <text evidence="5">The sequence shown here is derived from an EMBL/GenBank/DDBJ whole genome shotgun (WGS) entry which is preliminary data.</text>
</comment>
<feature type="region of interest" description="Disordered" evidence="2">
    <location>
        <begin position="287"/>
        <end position="309"/>
    </location>
</feature>
<evidence type="ECO:0000313" key="5">
    <source>
        <dbReference type="EMBL" id="KAF9460186.1"/>
    </source>
</evidence>
<evidence type="ECO:0000256" key="3">
    <source>
        <dbReference type="SAM" id="SignalP"/>
    </source>
</evidence>
<proteinExistence type="inferred from homology"/>
<gene>
    <name evidence="5" type="ORF">BDZ94DRAFT_1300069</name>
</gene>
<dbReference type="Pfam" id="PF00656">
    <property type="entry name" value="Peptidase_C14"/>
    <property type="match status" value="1"/>
</dbReference>
<dbReference type="EMBL" id="MU150303">
    <property type="protein sequence ID" value="KAF9460186.1"/>
    <property type="molecule type" value="Genomic_DNA"/>
</dbReference>
<evidence type="ECO:0000256" key="1">
    <source>
        <dbReference type="ARBA" id="ARBA00009005"/>
    </source>
</evidence>
<evidence type="ECO:0000259" key="4">
    <source>
        <dbReference type="Pfam" id="PF00656"/>
    </source>
</evidence>
<dbReference type="OrthoDB" id="3223806at2759"/>
<dbReference type="GO" id="GO:0004197">
    <property type="term" value="F:cysteine-type endopeptidase activity"/>
    <property type="evidence" value="ECO:0007669"/>
    <property type="project" value="InterPro"/>
</dbReference>